<dbReference type="NCBIfam" id="TIGR01470">
    <property type="entry name" value="cysG_Nterm"/>
    <property type="match status" value="1"/>
</dbReference>
<dbReference type="InterPro" id="IPR028161">
    <property type="entry name" value="Met8-like"/>
</dbReference>
<gene>
    <name evidence="7" type="ORF">HMPREF0534_1982</name>
</gene>
<proteinExistence type="predicted"/>
<dbReference type="UniPathway" id="UPA00262">
    <property type="reaction ID" value="UER00222"/>
</dbReference>
<dbReference type="EMBL" id="ACHG01000208">
    <property type="protein sequence ID" value="EEI64749.1"/>
    <property type="molecule type" value="Genomic_DNA"/>
</dbReference>
<protein>
    <recommendedName>
        <fullName evidence="2">precorrin-2 dehydrogenase</fullName>
        <ecNumber evidence="2">1.3.1.76</ecNumber>
    </recommendedName>
</protein>
<keyword evidence="4" id="KW-0520">NAD</keyword>
<dbReference type="PANTHER" id="PTHR35330">
    <property type="entry name" value="SIROHEME BIOSYNTHESIS PROTEIN MET8"/>
    <property type="match status" value="1"/>
</dbReference>
<evidence type="ECO:0000256" key="6">
    <source>
        <dbReference type="ARBA" id="ARBA00047561"/>
    </source>
</evidence>
<dbReference type="GO" id="GO:0004325">
    <property type="term" value="F:ferrochelatase activity"/>
    <property type="evidence" value="ECO:0007669"/>
    <property type="project" value="InterPro"/>
</dbReference>
<comment type="caution">
    <text evidence="7">The sequence shown here is derived from an EMBL/GenBank/DDBJ whole genome shotgun (WGS) entry which is preliminary data.</text>
</comment>
<organism evidence="7 8">
    <name type="scientific">Limosilactobacillus reuteri CF48-3A</name>
    <dbReference type="NCBI Taxonomy" id="525341"/>
    <lineage>
        <taxon>Bacteria</taxon>
        <taxon>Bacillati</taxon>
        <taxon>Bacillota</taxon>
        <taxon>Bacilli</taxon>
        <taxon>Lactobacillales</taxon>
        <taxon>Lactobacillaceae</taxon>
        <taxon>Limosilactobacillus</taxon>
    </lineage>
</organism>
<dbReference type="GO" id="GO:0019354">
    <property type="term" value="P:siroheme biosynthetic process"/>
    <property type="evidence" value="ECO:0007669"/>
    <property type="project" value="UniProtKB-UniPathway"/>
</dbReference>
<comment type="catalytic activity">
    <reaction evidence="6">
        <text>precorrin-2 + NAD(+) = sirohydrochlorin + NADH + 2 H(+)</text>
        <dbReference type="Rhea" id="RHEA:15613"/>
        <dbReference type="ChEBI" id="CHEBI:15378"/>
        <dbReference type="ChEBI" id="CHEBI:57540"/>
        <dbReference type="ChEBI" id="CHEBI:57945"/>
        <dbReference type="ChEBI" id="CHEBI:58351"/>
        <dbReference type="ChEBI" id="CHEBI:58827"/>
        <dbReference type="EC" id="1.3.1.76"/>
    </reaction>
</comment>
<sequence>MIKMMEAPYPIILNLAKKNVAVIGGGKVAHRKIKKLLLAGVVPTVISPELVANIDQAKINWIQDIYRRKYVEEMDIIIACTNDAQVNDRVKAEATHFQLVNNTSDKTNSDFYNLATLSSDDMFISISTMGKSPSVAKKMKNEIKEWVSKRFHKEFE</sequence>
<reference evidence="7 8" key="1">
    <citation type="submission" date="2009-01" db="EMBL/GenBank/DDBJ databases">
        <authorList>
            <person name="Qin X."/>
            <person name="Bachman B."/>
            <person name="Battles P."/>
            <person name="Bell A."/>
            <person name="Bess C."/>
            <person name="Bickham C."/>
            <person name="Chaboub L."/>
            <person name="Chen D."/>
            <person name="Coyle M."/>
            <person name="Deiros D.R."/>
            <person name="Dinh H."/>
            <person name="Forbes L."/>
            <person name="Fowler G."/>
            <person name="Francisco L."/>
            <person name="Fu Q."/>
            <person name="Gubbala S."/>
            <person name="Hale W."/>
            <person name="Han Y."/>
            <person name="Hemphill L."/>
            <person name="Highlander S.K."/>
            <person name="Hirani K."/>
            <person name="Hogues M."/>
            <person name="Jackson L."/>
            <person name="Jakkamsetti A."/>
            <person name="Javaid M."/>
            <person name="Jiang H."/>
            <person name="Korchina V."/>
            <person name="Kovar C."/>
            <person name="Lara F."/>
            <person name="Lee S."/>
            <person name="Mata R."/>
            <person name="Mathew T."/>
            <person name="Moen C."/>
            <person name="Morales K."/>
            <person name="Munidasa M."/>
            <person name="Nazareth L."/>
            <person name="Ngo R."/>
            <person name="Nguyen L."/>
            <person name="Okwuonu G."/>
            <person name="Ongeri F."/>
            <person name="Patil S."/>
            <person name="Petrosino J."/>
            <person name="Pham C."/>
            <person name="Pham P."/>
            <person name="Pu L.-L."/>
            <person name="Puazo M."/>
            <person name="Raj R."/>
            <person name="Reid J."/>
            <person name="Rouhana J."/>
            <person name="Saada N."/>
            <person name="Shang Y."/>
            <person name="Simmons D."/>
            <person name="Thornton R."/>
            <person name="Warren J."/>
            <person name="Weissenberger G."/>
            <person name="Zhang J."/>
            <person name="Zhang L."/>
            <person name="Zhou C."/>
            <person name="Zhu D."/>
            <person name="Muzny D."/>
            <person name="Worley K."/>
            <person name="Gibbs R."/>
        </authorList>
    </citation>
    <scope>NUCLEOTIDE SEQUENCE [LARGE SCALE GENOMIC DNA]</scope>
    <source>
        <strain evidence="7 8">CF48-3A</strain>
    </source>
</reference>
<evidence type="ECO:0000256" key="1">
    <source>
        <dbReference type="ARBA" id="ARBA00005010"/>
    </source>
</evidence>
<comment type="pathway">
    <text evidence="1">Porphyrin-containing compound metabolism; siroheme biosynthesis; sirohydrochlorin from precorrin-2: step 1/1.</text>
</comment>
<evidence type="ECO:0000313" key="7">
    <source>
        <dbReference type="EMBL" id="EEI64749.1"/>
    </source>
</evidence>
<keyword evidence="3" id="KW-0560">Oxidoreductase</keyword>
<evidence type="ECO:0000256" key="4">
    <source>
        <dbReference type="ARBA" id="ARBA00023027"/>
    </source>
</evidence>
<dbReference type="GO" id="GO:0043115">
    <property type="term" value="F:precorrin-2 dehydrogenase activity"/>
    <property type="evidence" value="ECO:0007669"/>
    <property type="project" value="UniProtKB-EC"/>
</dbReference>
<dbReference type="AlphaFoldDB" id="A0A8D9RWY6"/>
<dbReference type="EC" id="1.3.1.76" evidence="2"/>
<dbReference type="PANTHER" id="PTHR35330:SF1">
    <property type="entry name" value="SIROHEME BIOSYNTHESIS PROTEIN MET8"/>
    <property type="match status" value="1"/>
</dbReference>
<keyword evidence="5" id="KW-0627">Porphyrin biosynthesis</keyword>
<accession>A0A8D9RWY6</accession>
<dbReference type="Proteomes" id="UP000003419">
    <property type="component" value="Unassembled WGS sequence"/>
</dbReference>
<evidence type="ECO:0000256" key="3">
    <source>
        <dbReference type="ARBA" id="ARBA00023002"/>
    </source>
</evidence>
<evidence type="ECO:0000313" key="8">
    <source>
        <dbReference type="Proteomes" id="UP000003419"/>
    </source>
</evidence>
<dbReference type="SUPFAM" id="SSF75615">
    <property type="entry name" value="Siroheme synthase middle domains-like"/>
    <property type="match status" value="1"/>
</dbReference>
<dbReference type="Gene3D" id="3.40.50.720">
    <property type="entry name" value="NAD(P)-binding Rossmann-like Domain"/>
    <property type="match status" value="1"/>
</dbReference>
<dbReference type="InterPro" id="IPR006367">
    <property type="entry name" value="Sirohaem_synthase_N"/>
</dbReference>
<dbReference type="SUPFAM" id="SSF51735">
    <property type="entry name" value="NAD(P)-binding Rossmann-fold domains"/>
    <property type="match status" value="1"/>
</dbReference>
<evidence type="ECO:0000256" key="2">
    <source>
        <dbReference type="ARBA" id="ARBA00012400"/>
    </source>
</evidence>
<name>A0A8D9RWY6_LIMRT</name>
<evidence type="ECO:0000256" key="5">
    <source>
        <dbReference type="ARBA" id="ARBA00023244"/>
    </source>
</evidence>
<dbReference type="Pfam" id="PF13241">
    <property type="entry name" value="NAD_binding_7"/>
    <property type="match status" value="1"/>
</dbReference>
<dbReference type="InterPro" id="IPR036291">
    <property type="entry name" value="NAD(P)-bd_dom_sf"/>
</dbReference>